<dbReference type="PROSITE" id="PS50878">
    <property type="entry name" value="RT_POL"/>
    <property type="match status" value="1"/>
</dbReference>
<dbReference type="InterPro" id="IPR043502">
    <property type="entry name" value="DNA/RNA_pol_sf"/>
</dbReference>
<name>A0AAQ3JZQ3_9LILI</name>
<dbReference type="Proteomes" id="UP001327560">
    <property type="component" value="Chromosome 2"/>
</dbReference>
<evidence type="ECO:0000259" key="1">
    <source>
        <dbReference type="PROSITE" id="PS50878"/>
    </source>
</evidence>
<reference evidence="2 3" key="1">
    <citation type="submission" date="2023-10" db="EMBL/GenBank/DDBJ databases">
        <title>Chromosome-scale genome assembly provides insights into flower coloration mechanisms of Canna indica.</title>
        <authorList>
            <person name="Li C."/>
        </authorList>
    </citation>
    <scope>NUCLEOTIDE SEQUENCE [LARGE SCALE GENOMIC DNA]</scope>
    <source>
        <tissue evidence="2">Flower</tissue>
    </source>
</reference>
<organism evidence="2 3">
    <name type="scientific">Canna indica</name>
    <name type="common">Indian-shot</name>
    <dbReference type="NCBI Taxonomy" id="4628"/>
    <lineage>
        <taxon>Eukaryota</taxon>
        <taxon>Viridiplantae</taxon>
        <taxon>Streptophyta</taxon>
        <taxon>Embryophyta</taxon>
        <taxon>Tracheophyta</taxon>
        <taxon>Spermatophyta</taxon>
        <taxon>Magnoliopsida</taxon>
        <taxon>Liliopsida</taxon>
        <taxon>Zingiberales</taxon>
        <taxon>Cannaceae</taxon>
        <taxon>Canna</taxon>
    </lineage>
</organism>
<dbReference type="InterPro" id="IPR000477">
    <property type="entry name" value="RT_dom"/>
</dbReference>
<evidence type="ECO:0000313" key="3">
    <source>
        <dbReference type="Proteomes" id="UP001327560"/>
    </source>
</evidence>
<sequence>MPSLIDNKQGAFSQGCSTLDCFMAVFEIIWACHLLDKDSCIVKFDFEHAFDSVSWDFISNMLTARGFSPQWTSWISNLLNSSSSAVLINGSVSRTLSHKRGLRQGNPISPLLFNLISRAVQRDLVQGVLKDYIPEAISHVLFADDLIMICKAEEACFENIKLLFKCFEMSSGLRLNFDKTCIVPLSDDTQTASSLASILGCSGIAPT</sequence>
<dbReference type="PANTHER" id="PTHR33116:SF78">
    <property type="entry name" value="OS12G0587133 PROTEIN"/>
    <property type="match status" value="1"/>
</dbReference>
<proteinExistence type="predicted"/>
<feature type="domain" description="Reverse transcriptase" evidence="1">
    <location>
        <begin position="1"/>
        <end position="203"/>
    </location>
</feature>
<accession>A0AAQ3JZQ3</accession>
<gene>
    <name evidence="2" type="ORF">Cni_G07065</name>
</gene>
<protein>
    <recommendedName>
        <fullName evidence="1">Reverse transcriptase domain-containing protein</fullName>
    </recommendedName>
</protein>
<evidence type="ECO:0000313" key="2">
    <source>
        <dbReference type="EMBL" id="WOK98354.1"/>
    </source>
</evidence>
<dbReference type="PANTHER" id="PTHR33116">
    <property type="entry name" value="REVERSE TRANSCRIPTASE ZINC-BINDING DOMAIN-CONTAINING PROTEIN-RELATED-RELATED"/>
    <property type="match status" value="1"/>
</dbReference>
<dbReference type="SUPFAM" id="SSF56672">
    <property type="entry name" value="DNA/RNA polymerases"/>
    <property type="match status" value="1"/>
</dbReference>
<dbReference type="EMBL" id="CP136891">
    <property type="protein sequence ID" value="WOK98354.1"/>
    <property type="molecule type" value="Genomic_DNA"/>
</dbReference>
<keyword evidence="3" id="KW-1185">Reference proteome</keyword>
<dbReference type="AlphaFoldDB" id="A0AAQ3JZQ3"/>
<dbReference type="Pfam" id="PF00078">
    <property type="entry name" value="RVT_1"/>
    <property type="match status" value="1"/>
</dbReference>